<reference evidence="6 7" key="1">
    <citation type="submission" date="2019-05" db="EMBL/GenBank/DDBJ databases">
        <title>Mikania micrantha, genome provides insights into the molecular mechanism of rapid growth.</title>
        <authorList>
            <person name="Liu B."/>
        </authorList>
    </citation>
    <scope>NUCLEOTIDE SEQUENCE [LARGE SCALE GENOMIC DNA]</scope>
    <source>
        <strain evidence="6">NLD-2019</strain>
        <tissue evidence="6">Leaf</tissue>
    </source>
</reference>
<dbReference type="EMBL" id="SZYD01000014">
    <property type="protein sequence ID" value="KAD4179790.1"/>
    <property type="molecule type" value="Genomic_DNA"/>
</dbReference>
<feature type="region of interest" description="Disordered" evidence="3">
    <location>
        <begin position="427"/>
        <end position="528"/>
    </location>
</feature>
<keyword evidence="7" id="KW-1185">Reference proteome</keyword>
<dbReference type="PANTHER" id="PTHR24177">
    <property type="entry name" value="CASKIN"/>
    <property type="match status" value="1"/>
</dbReference>
<dbReference type="Proteomes" id="UP000326396">
    <property type="component" value="Linkage Group LG4"/>
</dbReference>
<dbReference type="PROSITE" id="PS50297">
    <property type="entry name" value="ANK_REP_REGION"/>
    <property type="match status" value="2"/>
</dbReference>
<dbReference type="Gene3D" id="1.25.40.20">
    <property type="entry name" value="Ankyrin repeat-containing domain"/>
    <property type="match status" value="1"/>
</dbReference>
<dbReference type="SUPFAM" id="SSF48403">
    <property type="entry name" value="Ankyrin repeat"/>
    <property type="match status" value="1"/>
</dbReference>
<feature type="repeat" description="ANK" evidence="1">
    <location>
        <begin position="323"/>
        <end position="345"/>
    </location>
</feature>
<organism evidence="6 7">
    <name type="scientific">Mikania micrantha</name>
    <name type="common">bitter vine</name>
    <dbReference type="NCBI Taxonomy" id="192012"/>
    <lineage>
        <taxon>Eukaryota</taxon>
        <taxon>Viridiplantae</taxon>
        <taxon>Streptophyta</taxon>
        <taxon>Embryophyta</taxon>
        <taxon>Tracheophyta</taxon>
        <taxon>Spermatophyta</taxon>
        <taxon>Magnoliopsida</taxon>
        <taxon>eudicotyledons</taxon>
        <taxon>Gunneridae</taxon>
        <taxon>Pentapetalae</taxon>
        <taxon>asterids</taxon>
        <taxon>campanulids</taxon>
        <taxon>Asterales</taxon>
        <taxon>Asteraceae</taxon>
        <taxon>Asteroideae</taxon>
        <taxon>Heliantheae alliance</taxon>
        <taxon>Eupatorieae</taxon>
        <taxon>Mikania</taxon>
    </lineage>
</organism>
<dbReference type="PROSITE" id="PS50088">
    <property type="entry name" value="ANK_REPEAT"/>
    <property type="match status" value="2"/>
</dbReference>
<dbReference type="AlphaFoldDB" id="A0A5N6N0H5"/>
<dbReference type="PANTHER" id="PTHR24177:SF475">
    <property type="entry name" value="ANKYRIN REPEAT-CONTAINING DOMAIN, PGG DOMAIN PROTEIN-RELATED"/>
    <property type="match status" value="1"/>
</dbReference>
<dbReference type="InterPro" id="IPR036770">
    <property type="entry name" value="Ankyrin_rpt-contain_sf"/>
</dbReference>
<feature type="transmembrane region" description="Helical" evidence="4">
    <location>
        <begin position="636"/>
        <end position="660"/>
    </location>
</feature>
<feature type="compositionally biased region" description="Polar residues" evidence="3">
    <location>
        <begin position="443"/>
        <end position="504"/>
    </location>
</feature>
<comment type="caution">
    <text evidence="6">The sequence shown here is derived from an EMBL/GenBank/DDBJ whole genome shotgun (WGS) entry which is preliminary data.</text>
</comment>
<feature type="compositionally biased region" description="Basic and acidic residues" evidence="3">
    <location>
        <begin position="224"/>
        <end position="237"/>
    </location>
</feature>
<keyword evidence="2" id="KW-0175">Coiled coil</keyword>
<feature type="transmembrane region" description="Helical" evidence="4">
    <location>
        <begin position="994"/>
        <end position="1019"/>
    </location>
</feature>
<evidence type="ECO:0000256" key="2">
    <source>
        <dbReference type="SAM" id="Coils"/>
    </source>
</evidence>
<feature type="region of interest" description="Disordered" evidence="3">
    <location>
        <begin position="200"/>
        <end position="278"/>
    </location>
</feature>
<dbReference type="OrthoDB" id="1652385at2759"/>
<dbReference type="InterPro" id="IPR026961">
    <property type="entry name" value="PGG_dom"/>
</dbReference>
<keyword evidence="4" id="KW-0472">Membrane</keyword>
<keyword evidence="4" id="KW-0812">Transmembrane</keyword>
<feature type="compositionally biased region" description="Basic and acidic residues" evidence="3">
    <location>
        <begin position="257"/>
        <end position="272"/>
    </location>
</feature>
<feature type="domain" description="PGG" evidence="5">
    <location>
        <begin position="874"/>
        <end position="986"/>
    </location>
</feature>
<feature type="compositionally biased region" description="Polar residues" evidence="3">
    <location>
        <begin position="241"/>
        <end position="256"/>
    </location>
</feature>
<evidence type="ECO:0000256" key="4">
    <source>
        <dbReference type="SAM" id="Phobius"/>
    </source>
</evidence>
<evidence type="ECO:0000256" key="1">
    <source>
        <dbReference type="PROSITE-ProRule" id="PRU00023"/>
    </source>
</evidence>
<feature type="compositionally biased region" description="Polar residues" evidence="3">
    <location>
        <begin position="512"/>
        <end position="528"/>
    </location>
</feature>
<name>A0A5N6N0H5_9ASTR</name>
<feature type="coiled-coil region" evidence="2">
    <location>
        <begin position="688"/>
        <end position="715"/>
    </location>
</feature>
<feature type="transmembrane region" description="Helical" evidence="4">
    <location>
        <begin position="962"/>
        <end position="988"/>
    </location>
</feature>
<proteinExistence type="predicted"/>
<feature type="transmembrane region" description="Helical" evidence="4">
    <location>
        <begin position="606"/>
        <end position="624"/>
    </location>
</feature>
<feature type="repeat" description="ANK" evidence="1">
    <location>
        <begin position="358"/>
        <end position="390"/>
    </location>
</feature>
<sequence length="1051" mass="117707">MGSSSFPVGFRKQSNPPFTSAKTEKAYLYASNANVSNFVSVRLSGDRNYHLWKTQMLCLLKAHDMLGLVDHGPTPTHSSSKMKEKYDSLLKGWIFGSLSEDVLRIVVDHDSAKSVWKKLEMCFGSCKTSDQQDSDPSKANATTDKNIALLAEKTDTDKGINPAEWEGNDKEAVQNQIGTEGEQKLNVILANQEIEEGNMVSAPSDAKSEGAAQPETEDLTIGNKETKHKEDTKELQARGKVTTQTGKIDLTTGNKETTGKEDTTELQARGKESTQNGKKGSTLPIFNAKLLLEGFLDGDMDVAHYLLRIVAAKDIKEQKINSDGNTILHIAVGIGRNDLVKTILSYYDDDLTQIRNLKGSTLLHIAAIVGNTKAAELLLKKNKNMLYIKDNQGKTPLIKAYENMRLDTTFFLFDAYGDKSDEKAAIDDQNNQLKSNPADGDKSSTNSPTVDQNNQLKSNAADGDNSNKNADTVGQNNQLKSNSADGDKSSTNSPTVDQNNQLKSNAADGDKSSTNSPTVDQNNQLKSNAADDQNNIGIFVLVQAISAKEYDLAKKIINEKSECAVSNDKVLMAIARTFPSGLDYVETFFWPSLEEMRERLLKRTKVLFHALRYIFSSLKEIMISPYSCNRSWCKDLFLSICVFLIIVPVVTTIWMFHLILLLLLMAYFPFFMIYYLFWNLAAKFVPAIKNIEQKKKEYEEAKEVLDLVCQKIEEKHPRPKDSSSRELTKLYTRPFLEAACQDAYDVVDQILEKWPEALIQCKDENDYDIIQLATMHRSNEIYNLIYKFGDRKSVYGTMEDSSMNNLLHLAGRLAPSNKLKRQTGAALQLQRELQWHQEVRKLVYPTFITKKNIFEETPEMVFTREHENLVKEGEKWIKAVAESCSITAALIITIVFAAAITVPGGSSQNGVPVFTNETAFAVFAFSDAISLFSSVTALLVFLSILTARFAEQDFLVRLPRRLIIGLCTLLISTSAMIVAFGATLFLVFSHHKLWMLAPICGLAFLPIAIFFILQFPLILDLFRSTYISRFGKNNHHNSKFNPNDIRFFFGK</sequence>
<evidence type="ECO:0000313" key="7">
    <source>
        <dbReference type="Proteomes" id="UP000326396"/>
    </source>
</evidence>
<feature type="transmembrane region" description="Helical" evidence="4">
    <location>
        <begin position="920"/>
        <end position="950"/>
    </location>
</feature>
<dbReference type="Pfam" id="PF13962">
    <property type="entry name" value="PGG"/>
    <property type="match status" value="1"/>
</dbReference>
<accession>A0A5N6N0H5</accession>
<feature type="transmembrane region" description="Helical" evidence="4">
    <location>
        <begin position="879"/>
        <end position="900"/>
    </location>
</feature>
<protein>
    <recommendedName>
        <fullName evidence="5">PGG domain-containing protein</fullName>
    </recommendedName>
</protein>
<evidence type="ECO:0000313" key="6">
    <source>
        <dbReference type="EMBL" id="KAD4179790.1"/>
    </source>
</evidence>
<evidence type="ECO:0000256" key="3">
    <source>
        <dbReference type="SAM" id="MobiDB-lite"/>
    </source>
</evidence>
<gene>
    <name evidence="6" type="ORF">E3N88_28381</name>
</gene>
<keyword evidence="4" id="KW-1133">Transmembrane helix</keyword>
<dbReference type="Pfam" id="PF12796">
    <property type="entry name" value="Ank_2"/>
    <property type="match status" value="1"/>
</dbReference>
<dbReference type="SMART" id="SM00248">
    <property type="entry name" value="ANK"/>
    <property type="match status" value="3"/>
</dbReference>
<dbReference type="GO" id="GO:0016020">
    <property type="term" value="C:membrane"/>
    <property type="evidence" value="ECO:0007669"/>
    <property type="project" value="TreeGrafter"/>
</dbReference>
<dbReference type="InterPro" id="IPR002110">
    <property type="entry name" value="Ankyrin_rpt"/>
</dbReference>
<evidence type="ECO:0000259" key="5">
    <source>
        <dbReference type="Pfam" id="PF13962"/>
    </source>
</evidence>
<keyword evidence="1" id="KW-0040">ANK repeat</keyword>
<feature type="transmembrane region" description="Helical" evidence="4">
    <location>
        <begin position="666"/>
        <end position="686"/>
    </location>
</feature>